<feature type="transmembrane region" description="Helical" evidence="10">
    <location>
        <begin position="247"/>
        <end position="264"/>
    </location>
</feature>
<dbReference type="InterPro" id="IPR000595">
    <property type="entry name" value="cNMP-bd_dom"/>
</dbReference>
<comment type="caution">
    <text evidence="12">The sequence shown here is derived from an EMBL/GenBank/DDBJ whole genome shotgun (WGS) entry which is preliminary data.</text>
</comment>
<keyword evidence="4 10" id="KW-1133">Transmembrane helix</keyword>
<dbReference type="InterPro" id="IPR005821">
    <property type="entry name" value="Ion_trans_dom"/>
</dbReference>
<evidence type="ECO:0000256" key="4">
    <source>
        <dbReference type="ARBA" id="ARBA00022989"/>
    </source>
</evidence>
<protein>
    <recommendedName>
        <fullName evidence="11">Cyclic nucleotide-binding domain-containing protein</fullName>
    </recommendedName>
</protein>
<dbReference type="Pfam" id="PF00027">
    <property type="entry name" value="cNMP_binding"/>
    <property type="match status" value="1"/>
</dbReference>
<dbReference type="EMBL" id="CAMPGE010011845">
    <property type="protein sequence ID" value="CAI2370647.1"/>
    <property type="molecule type" value="Genomic_DNA"/>
</dbReference>
<feature type="domain" description="Cyclic nucleotide-binding" evidence="11">
    <location>
        <begin position="702"/>
        <end position="804"/>
    </location>
</feature>
<evidence type="ECO:0000259" key="11">
    <source>
        <dbReference type="PROSITE" id="PS50042"/>
    </source>
</evidence>
<dbReference type="AlphaFoldDB" id="A0AAD1XFY7"/>
<dbReference type="InterPro" id="IPR018488">
    <property type="entry name" value="cNMP-bd_CS"/>
</dbReference>
<feature type="region of interest" description="Disordered" evidence="9">
    <location>
        <begin position="943"/>
        <end position="966"/>
    </location>
</feature>
<keyword evidence="13" id="KW-1185">Reference proteome</keyword>
<feature type="region of interest" description="Disordered" evidence="9">
    <location>
        <begin position="118"/>
        <end position="152"/>
    </location>
</feature>
<dbReference type="Gene3D" id="2.60.120.10">
    <property type="entry name" value="Jelly Rolls"/>
    <property type="match status" value="2"/>
</dbReference>
<dbReference type="PROSITE" id="PS50042">
    <property type="entry name" value="CNMP_BINDING_3"/>
    <property type="match status" value="2"/>
</dbReference>
<dbReference type="Proteomes" id="UP001295684">
    <property type="component" value="Unassembled WGS sequence"/>
</dbReference>
<organism evidence="12 13">
    <name type="scientific">Euplotes crassus</name>
    <dbReference type="NCBI Taxonomy" id="5936"/>
    <lineage>
        <taxon>Eukaryota</taxon>
        <taxon>Sar</taxon>
        <taxon>Alveolata</taxon>
        <taxon>Ciliophora</taxon>
        <taxon>Intramacronucleata</taxon>
        <taxon>Spirotrichea</taxon>
        <taxon>Hypotrichia</taxon>
        <taxon>Euplotida</taxon>
        <taxon>Euplotidae</taxon>
        <taxon>Moneuplotes</taxon>
    </lineage>
</organism>
<comment type="subcellular location">
    <subcellularLocation>
        <location evidence="1">Membrane</location>
        <topology evidence="1">Multi-pass membrane protein</topology>
    </subcellularLocation>
</comment>
<evidence type="ECO:0000313" key="12">
    <source>
        <dbReference type="EMBL" id="CAI2370647.1"/>
    </source>
</evidence>
<feature type="compositionally biased region" description="Polar residues" evidence="9">
    <location>
        <begin position="951"/>
        <end position="960"/>
    </location>
</feature>
<dbReference type="InterPro" id="IPR018490">
    <property type="entry name" value="cNMP-bd_dom_sf"/>
</dbReference>
<sequence>MSEKESKMEDLEEEIGRLSILSNSEFSRNNEISKSVKEDRPQSKFKKTKNETQNDDSEYDELMEQIYPGQEAGTHLETNEKLVDQEEESQPKDNTPTPAIISAVKMVEAQARLDRALTKRKKQQLSQKSLPCFDSKASSRRVNQIKEEDRSYRSYRSNQSRFKSNVSREISHMASIEEDIIHEKDLVIEEPKGNARKSIVTAANNNQIELSISESESYSSTPKINSIIVGRRFKCIFRAHNKNKLRWDLYIMLLATLNCFQVPYTLAFEEDGNEPLYISILNWFLDLSFMVDLIIGFRSAYVNEKTGKEIVEAKRIALQYLKGRFIIDLLASIPFDIFILIFFRGKSGGSGLQLFSLLKLVRVLRLSKLITFMNLQDDMKMSLKLAKLVFFLILYLHCVACLWFYIVRQNDIWVPPLDEIRHSEDFFFKSNFDQYCISLYYSILTLAGNDLFPQTTMQVCFAMFLVFAGAIINANIFGNIAVLLQQINRKAANFQEKLDYANSAMKSLGIEEELQKKIQLYLMSTQDSLDLQEELNIFLRMLTPSLKLKVTHHIFIEAISNNPVFHGEEEAIEIMIKSMNLLLFYPEQEIVKQGEPGYKFYFIAQGQCDVFINDEYSSPIYTKTLDTGDYFGEVAIIKNCKRTATIKSQSFSTCSSLEYQAFLTFLEQFPILKTNFSKRMKTIYNDHWRKFTRKCLRNVDYLKNGISDEILDEISYTLETSNLSAGYQLIKAGTICNEIILICCGKMEVSISNMSGSNSYIDTLSSCSTIGSYSALSAEDHMINTNCNTSCKILILRFEVVEKFREEYEELDVNLQKHEDYIEEYGIPYCDFHIYRETDDVATPLMKFQQGILRIMRIIKAYKTSRLTDLLGIIQKDIQKRRKDKLKRKQKLLLRNLSNHEQMSQEAIHSKLNEKMDYIISKVVETGKKCCKCNCEDQNNDLKTEKKEESNNQIRSQRNPSPEPVHSLKKAVTNAINGNGKINSALETTSNRDKQNILDQDTNPKINLSVIGENKELQSFKTLQDEHNLMHQNSHMGTGHFNTNLRNRNDRRHGLIGPLNRKPTSLAFQLKGMKTMNPF</sequence>
<feature type="transmembrane region" description="Helical" evidence="10">
    <location>
        <begin position="388"/>
        <end position="406"/>
    </location>
</feature>
<feature type="region of interest" description="Disordered" evidence="9">
    <location>
        <begin position="981"/>
        <end position="1001"/>
    </location>
</feature>
<evidence type="ECO:0000256" key="8">
    <source>
        <dbReference type="ARBA" id="ARBA00023303"/>
    </source>
</evidence>
<dbReference type="SMART" id="SM00100">
    <property type="entry name" value="cNMP"/>
    <property type="match status" value="2"/>
</dbReference>
<feature type="transmembrane region" description="Helical" evidence="10">
    <location>
        <begin position="459"/>
        <end position="484"/>
    </location>
</feature>
<reference evidence="12" key="1">
    <citation type="submission" date="2023-07" db="EMBL/GenBank/DDBJ databases">
        <authorList>
            <consortium name="AG Swart"/>
            <person name="Singh M."/>
            <person name="Singh A."/>
            <person name="Seah K."/>
            <person name="Emmerich C."/>
        </authorList>
    </citation>
    <scope>NUCLEOTIDE SEQUENCE</scope>
    <source>
        <strain evidence="12">DP1</strain>
    </source>
</reference>
<evidence type="ECO:0000256" key="1">
    <source>
        <dbReference type="ARBA" id="ARBA00004141"/>
    </source>
</evidence>
<dbReference type="SUPFAM" id="SSF81324">
    <property type="entry name" value="Voltage-gated potassium channels"/>
    <property type="match status" value="1"/>
</dbReference>
<evidence type="ECO:0000256" key="2">
    <source>
        <dbReference type="ARBA" id="ARBA00022448"/>
    </source>
</evidence>
<dbReference type="PROSITE" id="PS00889">
    <property type="entry name" value="CNMP_BINDING_2"/>
    <property type="match status" value="1"/>
</dbReference>
<dbReference type="PROSITE" id="PS00888">
    <property type="entry name" value="CNMP_BINDING_1"/>
    <property type="match status" value="1"/>
</dbReference>
<evidence type="ECO:0000256" key="3">
    <source>
        <dbReference type="ARBA" id="ARBA00022692"/>
    </source>
</evidence>
<keyword evidence="8" id="KW-0407">Ion channel</keyword>
<dbReference type="PRINTS" id="PR00103">
    <property type="entry name" value="CAMPKINASE"/>
</dbReference>
<evidence type="ECO:0000313" key="13">
    <source>
        <dbReference type="Proteomes" id="UP001295684"/>
    </source>
</evidence>
<name>A0AAD1XFY7_EUPCR</name>
<proteinExistence type="predicted"/>
<feature type="compositionally biased region" description="Basic and acidic residues" evidence="9">
    <location>
        <begin position="34"/>
        <end position="52"/>
    </location>
</feature>
<keyword evidence="7" id="KW-1071">Ligand-gated ion channel</keyword>
<feature type="transmembrane region" description="Helical" evidence="10">
    <location>
        <begin position="276"/>
        <end position="295"/>
    </location>
</feature>
<dbReference type="InterPro" id="IPR014710">
    <property type="entry name" value="RmlC-like_jellyroll"/>
</dbReference>
<feature type="domain" description="Cyclic nucleotide-binding" evidence="11">
    <location>
        <begin position="568"/>
        <end position="666"/>
    </location>
</feature>
<dbReference type="GO" id="GO:0005221">
    <property type="term" value="F:intracellularly cyclic nucleotide-activated monoatomic cation channel activity"/>
    <property type="evidence" value="ECO:0007669"/>
    <property type="project" value="InterPro"/>
</dbReference>
<dbReference type="Gene3D" id="1.10.287.70">
    <property type="match status" value="1"/>
</dbReference>
<keyword evidence="6 10" id="KW-0472">Membrane</keyword>
<keyword evidence="3 10" id="KW-0812">Transmembrane</keyword>
<gene>
    <name evidence="12" type="ORF">ECRASSUSDP1_LOCUS11964</name>
</gene>
<evidence type="ECO:0000256" key="7">
    <source>
        <dbReference type="ARBA" id="ARBA00023286"/>
    </source>
</evidence>
<dbReference type="GO" id="GO:0016020">
    <property type="term" value="C:membrane"/>
    <property type="evidence" value="ECO:0007669"/>
    <property type="project" value="UniProtKB-SubCell"/>
</dbReference>
<evidence type="ECO:0000256" key="5">
    <source>
        <dbReference type="ARBA" id="ARBA00023065"/>
    </source>
</evidence>
<evidence type="ECO:0000256" key="10">
    <source>
        <dbReference type="SAM" id="Phobius"/>
    </source>
</evidence>
<feature type="compositionally biased region" description="Acidic residues" evidence="9">
    <location>
        <begin position="53"/>
        <end position="63"/>
    </location>
</feature>
<dbReference type="CDD" id="cd00038">
    <property type="entry name" value="CAP_ED"/>
    <property type="match status" value="1"/>
</dbReference>
<keyword evidence="5" id="KW-0406">Ion transport</keyword>
<evidence type="ECO:0000256" key="6">
    <source>
        <dbReference type="ARBA" id="ARBA00023136"/>
    </source>
</evidence>
<feature type="transmembrane region" description="Helical" evidence="10">
    <location>
        <begin position="325"/>
        <end position="343"/>
    </location>
</feature>
<dbReference type="PANTHER" id="PTHR45638:SF11">
    <property type="entry name" value="CYCLIC NUCLEOTIDE-GATED CATION CHANNEL SUBUNIT A"/>
    <property type="match status" value="1"/>
</dbReference>
<dbReference type="GO" id="GO:0044877">
    <property type="term" value="F:protein-containing complex binding"/>
    <property type="evidence" value="ECO:0007669"/>
    <property type="project" value="TreeGrafter"/>
</dbReference>
<dbReference type="PANTHER" id="PTHR45638">
    <property type="entry name" value="CYCLIC NUCLEOTIDE-GATED CATION CHANNEL SUBUNIT A"/>
    <property type="match status" value="1"/>
</dbReference>
<feature type="compositionally biased region" description="Polar residues" evidence="9">
    <location>
        <begin position="20"/>
        <end position="33"/>
    </location>
</feature>
<keyword evidence="2" id="KW-0813">Transport</keyword>
<dbReference type="SUPFAM" id="SSF51206">
    <property type="entry name" value="cAMP-binding domain-like"/>
    <property type="match status" value="2"/>
</dbReference>
<dbReference type="InterPro" id="IPR050866">
    <property type="entry name" value="CNG_cation_channel"/>
</dbReference>
<accession>A0AAD1XFY7</accession>
<evidence type="ECO:0000256" key="9">
    <source>
        <dbReference type="SAM" id="MobiDB-lite"/>
    </source>
</evidence>
<feature type="region of interest" description="Disordered" evidence="9">
    <location>
        <begin position="1"/>
        <end position="68"/>
    </location>
</feature>
<dbReference type="Pfam" id="PF00520">
    <property type="entry name" value="Ion_trans"/>
    <property type="match status" value="1"/>
</dbReference>